<dbReference type="GO" id="GO:0071972">
    <property type="term" value="F:peptidoglycan L,D-transpeptidase activity"/>
    <property type="evidence" value="ECO:0007669"/>
    <property type="project" value="TreeGrafter"/>
</dbReference>
<evidence type="ECO:0000256" key="8">
    <source>
        <dbReference type="ARBA" id="ARBA00023316"/>
    </source>
</evidence>
<dbReference type="SUPFAM" id="SSF141523">
    <property type="entry name" value="L,D-transpeptidase catalytic domain-like"/>
    <property type="match status" value="1"/>
</dbReference>
<keyword evidence="6 9" id="KW-0133">Cell shape</keyword>
<keyword evidence="12" id="KW-1185">Reference proteome</keyword>
<feature type="domain" description="L,D-TPase catalytic" evidence="10">
    <location>
        <begin position="70"/>
        <end position="195"/>
    </location>
</feature>
<reference evidence="11" key="1">
    <citation type="submission" date="2018-12" db="EMBL/GenBank/DDBJ databases">
        <authorList>
            <person name="Will S."/>
            <person name="Neumann-Schaal M."/>
            <person name="Henke P."/>
        </authorList>
    </citation>
    <scope>NUCLEOTIDE SEQUENCE</scope>
    <source>
        <strain evidence="11">PCC 7102</strain>
    </source>
</reference>
<organism evidence="11 12">
    <name type="scientific">Dulcicalothrix desertica PCC 7102</name>
    <dbReference type="NCBI Taxonomy" id="232991"/>
    <lineage>
        <taxon>Bacteria</taxon>
        <taxon>Bacillati</taxon>
        <taxon>Cyanobacteriota</taxon>
        <taxon>Cyanophyceae</taxon>
        <taxon>Nostocales</taxon>
        <taxon>Calotrichaceae</taxon>
        <taxon>Dulcicalothrix</taxon>
    </lineage>
</organism>
<evidence type="ECO:0000259" key="10">
    <source>
        <dbReference type="PROSITE" id="PS52029"/>
    </source>
</evidence>
<dbReference type="Gene3D" id="2.40.440.10">
    <property type="entry name" value="L,D-transpeptidase catalytic domain-like"/>
    <property type="match status" value="1"/>
</dbReference>
<comment type="pathway">
    <text evidence="1 9">Cell wall biogenesis; peptidoglycan biosynthesis.</text>
</comment>
<reference evidence="11" key="2">
    <citation type="journal article" date="2019" name="Genome Biol. Evol.">
        <title>Day and night: Metabolic profiles and evolutionary relationships of six axenic non-marine cyanobacteria.</title>
        <authorList>
            <person name="Will S.E."/>
            <person name="Henke P."/>
            <person name="Boedeker C."/>
            <person name="Huang S."/>
            <person name="Brinkmann H."/>
            <person name="Rohde M."/>
            <person name="Jarek M."/>
            <person name="Friedl T."/>
            <person name="Seufert S."/>
            <person name="Schumacher M."/>
            <person name="Overmann J."/>
            <person name="Neumann-Schaal M."/>
            <person name="Petersen J."/>
        </authorList>
    </citation>
    <scope>NUCLEOTIDE SEQUENCE [LARGE SCALE GENOMIC DNA]</scope>
    <source>
        <strain evidence="11">PCC 7102</strain>
    </source>
</reference>
<dbReference type="Proteomes" id="UP000271624">
    <property type="component" value="Unassembled WGS sequence"/>
</dbReference>
<dbReference type="Pfam" id="PF03734">
    <property type="entry name" value="YkuD"/>
    <property type="match status" value="1"/>
</dbReference>
<evidence type="ECO:0000256" key="4">
    <source>
        <dbReference type="ARBA" id="ARBA00022679"/>
    </source>
</evidence>
<evidence type="ECO:0000256" key="7">
    <source>
        <dbReference type="ARBA" id="ARBA00022984"/>
    </source>
</evidence>
<comment type="similarity">
    <text evidence="2">Belongs to the YkuD family.</text>
</comment>
<dbReference type="EMBL" id="RSCL01000007">
    <property type="protein sequence ID" value="RUT06086.1"/>
    <property type="molecule type" value="Genomic_DNA"/>
</dbReference>
<dbReference type="GO" id="GO:0071555">
    <property type="term" value="P:cell wall organization"/>
    <property type="evidence" value="ECO:0007669"/>
    <property type="project" value="UniProtKB-UniRule"/>
</dbReference>
<dbReference type="PANTHER" id="PTHR30582:SF24">
    <property type="entry name" value="L,D-TRANSPEPTIDASE ERFK_SRFK-RELATED"/>
    <property type="match status" value="1"/>
</dbReference>
<dbReference type="InterPro" id="IPR050979">
    <property type="entry name" value="LD-transpeptidase"/>
</dbReference>
<keyword evidence="8 9" id="KW-0961">Cell wall biogenesis/degradation</keyword>
<keyword evidence="5" id="KW-0378">Hydrolase</keyword>
<dbReference type="OrthoDB" id="9787225at2"/>
<evidence type="ECO:0000256" key="3">
    <source>
        <dbReference type="ARBA" id="ARBA00022676"/>
    </source>
</evidence>
<evidence type="ECO:0000313" key="12">
    <source>
        <dbReference type="Proteomes" id="UP000271624"/>
    </source>
</evidence>
<dbReference type="CDD" id="cd16913">
    <property type="entry name" value="YkuD_like"/>
    <property type="match status" value="1"/>
</dbReference>
<evidence type="ECO:0000313" key="11">
    <source>
        <dbReference type="EMBL" id="RUT06086.1"/>
    </source>
</evidence>
<keyword evidence="7 9" id="KW-0573">Peptidoglycan synthesis</keyword>
<accession>A0A433VJ56</accession>
<keyword evidence="4" id="KW-0808">Transferase</keyword>
<feature type="active site" description="Nucleophile" evidence="9">
    <location>
        <position position="171"/>
    </location>
</feature>
<dbReference type="RefSeq" id="WP_127081763.1">
    <property type="nucleotide sequence ID" value="NZ_RSCL01000007.1"/>
</dbReference>
<gene>
    <name evidence="11" type="ORF">DSM106972_032920</name>
</gene>
<name>A0A433VJ56_9CYAN</name>
<comment type="caution">
    <text evidence="11">The sequence shown here is derived from an EMBL/GenBank/DDBJ whole genome shotgun (WGS) entry which is preliminary data.</text>
</comment>
<evidence type="ECO:0000256" key="5">
    <source>
        <dbReference type="ARBA" id="ARBA00022801"/>
    </source>
</evidence>
<dbReference type="InterPro" id="IPR038063">
    <property type="entry name" value="Transpep_catalytic_dom"/>
</dbReference>
<dbReference type="InterPro" id="IPR005490">
    <property type="entry name" value="LD_TPept_cat_dom"/>
</dbReference>
<evidence type="ECO:0000256" key="2">
    <source>
        <dbReference type="ARBA" id="ARBA00005992"/>
    </source>
</evidence>
<dbReference type="AlphaFoldDB" id="A0A433VJ56"/>
<dbReference type="GO" id="GO:0016757">
    <property type="term" value="F:glycosyltransferase activity"/>
    <property type="evidence" value="ECO:0007669"/>
    <property type="project" value="UniProtKB-KW"/>
</dbReference>
<dbReference type="GO" id="GO:0018104">
    <property type="term" value="P:peptidoglycan-protein cross-linking"/>
    <property type="evidence" value="ECO:0007669"/>
    <property type="project" value="TreeGrafter"/>
</dbReference>
<dbReference type="PROSITE" id="PS52029">
    <property type="entry name" value="LD_TPASE"/>
    <property type="match status" value="1"/>
</dbReference>
<evidence type="ECO:0000256" key="6">
    <source>
        <dbReference type="ARBA" id="ARBA00022960"/>
    </source>
</evidence>
<keyword evidence="3" id="KW-0328">Glycosyltransferase</keyword>
<evidence type="ECO:0000256" key="1">
    <source>
        <dbReference type="ARBA" id="ARBA00004752"/>
    </source>
</evidence>
<evidence type="ECO:0000256" key="9">
    <source>
        <dbReference type="PROSITE-ProRule" id="PRU01373"/>
    </source>
</evidence>
<dbReference type="GO" id="GO:0008360">
    <property type="term" value="P:regulation of cell shape"/>
    <property type="evidence" value="ECO:0007669"/>
    <property type="project" value="UniProtKB-UniRule"/>
</dbReference>
<proteinExistence type="inferred from homology"/>
<dbReference type="GO" id="GO:0005576">
    <property type="term" value="C:extracellular region"/>
    <property type="evidence" value="ECO:0007669"/>
    <property type="project" value="TreeGrafter"/>
</dbReference>
<dbReference type="UniPathway" id="UPA00219"/>
<sequence length="196" mass="21331">MHSWNLVKGLIAFTPLISTALVLNVGALILSDTAHGLVVASSQKAPVGVSTDKPKKPGQEVEIEPAADEIHLVVKLRAKTVYVYRGLEIIATYPIAVGKAGWETPNGVYRVFEQEVNPIFKSFKTGRIIQPGPENPLGPRWIGIWTDGKTRLGFHGTNQPQLIGKAVSHGCIRMHNKDVIALFDKVKVGTLVKVEP</sequence>
<dbReference type="PANTHER" id="PTHR30582">
    <property type="entry name" value="L,D-TRANSPEPTIDASE"/>
    <property type="match status" value="1"/>
</dbReference>
<protein>
    <recommendedName>
        <fullName evidence="10">L,D-TPase catalytic domain-containing protein</fullName>
    </recommendedName>
</protein>
<feature type="active site" description="Proton donor/acceptor" evidence="9">
    <location>
        <position position="155"/>
    </location>
</feature>